<reference evidence="1" key="1">
    <citation type="submission" date="2023-06" db="EMBL/GenBank/DDBJ databases">
        <title>Genomic analysis of the entomopathogenic nematode Steinernema hermaphroditum.</title>
        <authorList>
            <person name="Schwarz E.M."/>
            <person name="Heppert J.K."/>
            <person name="Baniya A."/>
            <person name="Schwartz H.T."/>
            <person name="Tan C.-H."/>
            <person name="Antoshechkin I."/>
            <person name="Sternberg P.W."/>
            <person name="Goodrich-Blair H."/>
            <person name="Dillman A.R."/>
        </authorList>
    </citation>
    <scope>NUCLEOTIDE SEQUENCE</scope>
    <source>
        <strain evidence="1">PS9179</strain>
        <tissue evidence="1">Whole animal</tissue>
    </source>
</reference>
<organism evidence="1 2">
    <name type="scientific">Steinernema hermaphroditum</name>
    <dbReference type="NCBI Taxonomy" id="289476"/>
    <lineage>
        <taxon>Eukaryota</taxon>
        <taxon>Metazoa</taxon>
        <taxon>Ecdysozoa</taxon>
        <taxon>Nematoda</taxon>
        <taxon>Chromadorea</taxon>
        <taxon>Rhabditida</taxon>
        <taxon>Tylenchina</taxon>
        <taxon>Panagrolaimomorpha</taxon>
        <taxon>Strongyloidoidea</taxon>
        <taxon>Steinernematidae</taxon>
        <taxon>Steinernema</taxon>
    </lineage>
</organism>
<dbReference type="AlphaFoldDB" id="A0AA39I7W4"/>
<gene>
    <name evidence="1" type="ORF">QR680_013728</name>
</gene>
<dbReference type="Proteomes" id="UP001175271">
    <property type="component" value="Unassembled WGS sequence"/>
</dbReference>
<dbReference type="InterPro" id="IPR038213">
    <property type="entry name" value="IFI6/IFI27-like_sf"/>
</dbReference>
<accession>A0AA39I7W4</accession>
<comment type="caution">
    <text evidence="1">The sequence shown here is derived from an EMBL/GenBank/DDBJ whole genome shotgun (WGS) entry which is preliminary data.</text>
</comment>
<name>A0AA39I7W4_9BILA</name>
<keyword evidence="2" id="KW-1185">Reference proteome</keyword>
<sequence>MEAIGAAMIKAAGAAASIPYAGPVAVAVGATLAAPYAIPAAAVWLGFGAGGVVAGSTAAGMMSLGAGTTPLVVSTLQSIGATGAISASSSVLSGAVTGGAAAVGKAIGLF</sequence>
<dbReference type="EMBL" id="JAUCMV010000002">
    <property type="protein sequence ID" value="KAK0418710.1"/>
    <property type="molecule type" value="Genomic_DNA"/>
</dbReference>
<proteinExistence type="predicted"/>
<dbReference type="Gene3D" id="6.10.110.10">
    <property type="match status" value="1"/>
</dbReference>
<protein>
    <submittedName>
        <fullName evidence="1">Uncharacterized protein</fullName>
    </submittedName>
</protein>
<evidence type="ECO:0000313" key="2">
    <source>
        <dbReference type="Proteomes" id="UP001175271"/>
    </source>
</evidence>
<evidence type="ECO:0000313" key="1">
    <source>
        <dbReference type="EMBL" id="KAK0418710.1"/>
    </source>
</evidence>